<evidence type="ECO:0000313" key="3">
    <source>
        <dbReference type="Proteomes" id="UP000789901"/>
    </source>
</evidence>
<name>A0ABN7UVE9_GIGMA</name>
<dbReference type="Proteomes" id="UP000789901">
    <property type="component" value="Unassembled WGS sequence"/>
</dbReference>
<sequence length="68" mass="7520">MNKENLNALEDANENHDLFIPKVLTSLDKTTCEKVQEGPDNIEPRSSHDQDGPWGHSSEDAGMEVPTS</sequence>
<evidence type="ECO:0000313" key="2">
    <source>
        <dbReference type="EMBL" id="CAG8679717.1"/>
    </source>
</evidence>
<dbReference type="EMBL" id="CAJVQB010006214">
    <property type="protein sequence ID" value="CAG8679717.1"/>
    <property type="molecule type" value="Genomic_DNA"/>
</dbReference>
<comment type="caution">
    <text evidence="2">The sequence shown here is derived from an EMBL/GenBank/DDBJ whole genome shotgun (WGS) entry which is preliminary data.</text>
</comment>
<reference evidence="2 3" key="1">
    <citation type="submission" date="2021-06" db="EMBL/GenBank/DDBJ databases">
        <authorList>
            <person name="Kallberg Y."/>
            <person name="Tangrot J."/>
            <person name="Rosling A."/>
        </authorList>
    </citation>
    <scope>NUCLEOTIDE SEQUENCE [LARGE SCALE GENOMIC DNA]</scope>
    <source>
        <strain evidence="2 3">120-4 pot B 10/14</strain>
    </source>
</reference>
<organism evidence="2 3">
    <name type="scientific">Gigaspora margarita</name>
    <dbReference type="NCBI Taxonomy" id="4874"/>
    <lineage>
        <taxon>Eukaryota</taxon>
        <taxon>Fungi</taxon>
        <taxon>Fungi incertae sedis</taxon>
        <taxon>Mucoromycota</taxon>
        <taxon>Glomeromycotina</taxon>
        <taxon>Glomeromycetes</taxon>
        <taxon>Diversisporales</taxon>
        <taxon>Gigasporaceae</taxon>
        <taxon>Gigaspora</taxon>
    </lineage>
</organism>
<protein>
    <submittedName>
        <fullName evidence="2">17842_t:CDS:1</fullName>
    </submittedName>
</protein>
<evidence type="ECO:0000256" key="1">
    <source>
        <dbReference type="SAM" id="MobiDB-lite"/>
    </source>
</evidence>
<accession>A0ABN7UVE9</accession>
<keyword evidence="3" id="KW-1185">Reference proteome</keyword>
<proteinExistence type="predicted"/>
<gene>
    <name evidence="2" type="ORF">GMARGA_LOCUS10885</name>
</gene>
<feature type="compositionally biased region" description="Basic and acidic residues" evidence="1">
    <location>
        <begin position="34"/>
        <end position="51"/>
    </location>
</feature>
<feature type="region of interest" description="Disordered" evidence="1">
    <location>
        <begin position="34"/>
        <end position="68"/>
    </location>
</feature>